<gene>
    <name evidence="2" type="ordered locus">Namu_3918</name>
</gene>
<dbReference type="eggNOG" id="COG1075">
    <property type="taxonomic scope" value="Bacteria"/>
</dbReference>
<dbReference type="STRING" id="479431.Namu_3918"/>
<sequence>MTYPEDFPVPTDSGGPGAGSLLGGFGGNPQTDRAAHRVVVAERGLAPVLLVHGNGGAADVRPWDLLDQRRFLRAAGYADEIIWAPSYLGPGTVDLQTPHTDNVDDLRDFLEAVCRYLDVAVVDVIAHSLGCTLTYAVARGLRRQNAPIVWDQPPRWRRLGTFVALAGAFHGLSAGSIGEWRTGGGFMTELLAETAGGGGETPFGAGDPPTDGAPPHTITYFCATAAGDFVDAQNPGTGRLAGAVNRSYNLGSGTQGHQAIKESQAVFDDFRPLLNSVPPVPPAAVMLQPPSGAQSPGVRITATITGRSDPAAPIVLTAERVSTAFVNGYLVPTVEQTVTVTGPDGAGITLDEAGGWEVTATATGATPGRGTYWVGVEPVAVTIVTDNADPFDDSLLVTALPSSVAATVYHSLDGQRWSVGASVVLDRDAVVSFVAIDPDGLASPVATRSFTKRIPWDDQASGTVIDHFVAGRIDVDEFLAYSSQFGFFTAFTLYLVAGDWVLDPARPAPAVSGAPRPPAAAQRPTQITFDDVAPGSQVRYTLDGSVPTDTSPEWTGIPVAVPPGPVPVVVARRTTAADGRVHYTALPIPGSIPDA</sequence>
<evidence type="ECO:0000313" key="3">
    <source>
        <dbReference type="Proteomes" id="UP000002218"/>
    </source>
</evidence>
<dbReference type="Gene3D" id="3.40.50.1820">
    <property type="entry name" value="alpha/beta hydrolase"/>
    <property type="match status" value="1"/>
</dbReference>
<evidence type="ECO:0000259" key="1">
    <source>
        <dbReference type="Pfam" id="PF13290"/>
    </source>
</evidence>
<dbReference type="GO" id="GO:0016042">
    <property type="term" value="P:lipid catabolic process"/>
    <property type="evidence" value="ECO:0007669"/>
    <property type="project" value="InterPro"/>
</dbReference>
<proteinExistence type="predicted"/>
<dbReference type="SUPFAM" id="SSF53474">
    <property type="entry name" value="alpha/beta-Hydrolases"/>
    <property type="match status" value="1"/>
</dbReference>
<evidence type="ECO:0000313" key="2">
    <source>
        <dbReference type="EMBL" id="ACV80211.1"/>
    </source>
</evidence>
<dbReference type="InterPro" id="IPR002918">
    <property type="entry name" value="Lipase_EstA/Esterase_EstB"/>
</dbReference>
<feature type="domain" description="GH29D-like beta-sandwich" evidence="1">
    <location>
        <begin position="522"/>
        <end position="556"/>
    </location>
</feature>
<dbReference type="InterPro" id="IPR029058">
    <property type="entry name" value="AB_hydrolase_fold"/>
</dbReference>
<dbReference type="Pfam" id="PF13290">
    <property type="entry name" value="CHB_HEX_C_1"/>
    <property type="match status" value="1"/>
</dbReference>
<dbReference type="Proteomes" id="UP000002218">
    <property type="component" value="Chromosome"/>
</dbReference>
<organism evidence="2 3">
    <name type="scientific">Nakamurella multipartita (strain ATCC 700099 / DSM 44233 / CIP 104796 / JCM 9543 / NBRC 105858 / Y-104)</name>
    <name type="common">Microsphaera multipartita</name>
    <dbReference type="NCBI Taxonomy" id="479431"/>
    <lineage>
        <taxon>Bacteria</taxon>
        <taxon>Bacillati</taxon>
        <taxon>Actinomycetota</taxon>
        <taxon>Actinomycetes</taxon>
        <taxon>Nakamurellales</taxon>
        <taxon>Nakamurellaceae</taxon>
        <taxon>Nakamurella</taxon>
    </lineage>
</organism>
<dbReference type="Pfam" id="PF01674">
    <property type="entry name" value="Lipase_2"/>
    <property type="match status" value="1"/>
</dbReference>
<dbReference type="RefSeq" id="WP_015749037.1">
    <property type="nucleotide sequence ID" value="NC_013235.1"/>
</dbReference>
<dbReference type="EMBL" id="CP001737">
    <property type="protein sequence ID" value="ACV80211.1"/>
    <property type="molecule type" value="Genomic_DNA"/>
</dbReference>
<protein>
    <recommendedName>
        <fullName evidence="1">GH29D-like beta-sandwich domain-containing protein</fullName>
    </recommendedName>
</protein>
<dbReference type="GO" id="GO:0016787">
    <property type="term" value="F:hydrolase activity"/>
    <property type="evidence" value="ECO:0007669"/>
    <property type="project" value="InterPro"/>
</dbReference>
<dbReference type="AlphaFoldDB" id="C8XGY0"/>
<dbReference type="KEGG" id="nml:Namu_3918"/>
<reference evidence="3" key="1">
    <citation type="submission" date="2009-09" db="EMBL/GenBank/DDBJ databases">
        <title>The complete genome of Nakamurella multipartita DSM 44233.</title>
        <authorList>
            <consortium name="US DOE Joint Genome Institute (JGI-PGF)"/>
            <person name="Lucas S."/>
            <person name="Copeland A."/>
            <person name="Lapidus A."/>
            <person name="Glavina del Rio T."/>
            <person name="Dalin E."/>
            <person name="Tice H."/>
            <person name="Bruce D."/>
            <person name="Goodwin L."/>
            <person name="Pitluck S."/>
            <person name="Kyrpides N."/>
            <person name="Mavromatis K."/>
            <person name="Ivanova N."/>
            <person name="Ovchinnikova G."/>
            <person name="Sims D."/>
            <person name="Meincke L."/>
            <person name="Brettin T."/>
            <person name="Detter J.C."/>
            <person name="Han C."/>
            <person name="Larimer F."/>
            <person name="Land M."/>
            <person name="Hauser L."/>
            <person name="Markowitz V."/>
            <person name="Cheng J.-F."/>
            <person name="Hugenholtz P."/>
            <person name="Woyke T."/>
            <person name="Wu D."/>
            <person name="Klenk H.-P."/>
            <person name="Eisen J.A."/>
        </authorList>
    </citation>
    <scope>NUCLEOTIDE SEQUENCE [LARGE SCALE GENOMIC DNA]</scope>
    <source>
        <strain evidence="3">ATCC 700099 / DSM 44233 / CIP 104796 / JCM 9543 / NBRC 105858 / Y-104</strain>
    </source>
</reference>
<name>C8XGY0_NAKMY</name>
<dbReference type="HOGENOM" id="CLU_458441_0_0_11"/>
<reference evidence="2 3" key="2">
    <citation type="journal article" date="2010" name="Stand. Genomic Sci.">
        <title>Complete genome sequence of Nakamurella multipartita type strain (Y-104).</title>
        <authorList>
            <person name="Tice H."/>
            <person name="Mayilraj S."/>
            <person name="Sims D."/>
            <person name="Lapidus A."/>
            <person name="Nolan M."/>
            <person name="Lucas S."/>
            <person name="Glavina Del Rio T."/>
            <person name="Copeland A."/>
            <person name="Cheng J.F."/>
            <person name="Meincke L."/>
            <person name="Bruce D."/>
            <person name="Goodwin L."/>
            <person name="Pitluck S."/>
            <person name="Ivanova N."/>
            <person name="Mavromatis K."/>
            <person name="Ovchinnikova G."/>
            <person name="Pati A."/>
            <person name="Chen A."/>
            <person name="Palaniappan K."/>
            <person name="Land M."/>
            <person name="Hauser L."/>
            <person name="Chang Y.J."/>
            <person name="Jeffries C.D."/>
            <person name="Detter J.C."/>
            <person name="Brettin T."/>
            <person name="Rohde M."/>
            <person name="Goker M."/>
            <person name="Bristow J."/>
            <person name="Eisen J.A."/>
            <person name="Markowitz V."/>
            <person name="Hugenholtz P."/>
            <person name="Kyrpides N.C."/>
            <person name="Klenk H.P."/>
            <person name="Chen F."/>
        </authorList>
    </citation>
    <scope>NUCLEOTIDE SEQUENCE [LARGE SCALE GENOMIC DNA]</scope>
    <source>
        <strain evidence="3">ATCC 700099 / DSM 44233 / CIP 104796 / JCM 9543 / NBRC 105858 / Y-104</strain>
    </source>
</reference>
<keyword evidence="3" id="KW-1185">Reference proteome</keyword>
<dbReference type="InterPro" id="IPR059177">
    <property type="entry name" value="GH29D-like_dom"/>
</dbReference>
<dbReference type="InParanoid" id="C8XGY0"/>
<accession>C8XGY0</accession>